<evidence type="ECO:0000313" key="1">
    <source>
        <dbReference type="Proteomes" id="UP000008854"/>
    </source>
</evidence>
<evidence type="ECO:0000313" key="2">
    <source>
        <dbReference type="WBParaSite" id="Smp_135145.1"/>
    </source>
</evidence>
<dbReference type="AlphaFoldDB" id="A0AA82MNM4"/>
<keyword evidence="1" id="KW-1185">Reference proteome</keyword>
<dbReference type="WBParaSite" id="Smp_135145.1">
    <property type="protein sequence ID" value="Smp_135145.1"/>
    <property type="gene ID" value="Smp_135145"/>
</dbReference>
<protein>
    <submittedName>
        <fullName evidence="2">Uncharacterized protein</fullName>
    </submittedName>
</protein>
<dbReference type="Proteomes" id="UP000008854">
    <property type="component" value="Unassembled WGS sequence"/>
</dbReference>
<proteinExistence type="predicted"/>
<accession>A0AA82MNM4</accession>
<reference evidence="1" key="1">
    <citation type="journal article" date="2012" name="PLoS Negl. Trop. Dis.">
        <title>A systematically improved high quality genome and transcriptome of the human blood fluke Schistosoma mansoni.</title>
        <authorList>
            <person name="Protasio A.V."/>
            <person name="Tsai I.J."/>
            <person name="Babbage A."/>
            <person name="Nichol S."/>
            <person name="Hunt M."/>
            <person name="Aslett M.A."/>
            <person name="De Silva N."/>
            <person name="Velarde G.S."/>
            <person name="Anderson T.J."/>
            <person name="Clark R.C."/>
            <person name="Davidson C."/>
            <person name="Dillon G.P."/>
            <person name="Holroyd N.E."/>
            <person name="LoVerde P.T."/>
            <person name="Lloyd C."/>
            <person name="McQuillan J."/>
            <person name="Oliveira G."/>
            <person name="Otto T.D."/>
            <person name="Parker-Manuel S.J."/>
            <person name="Quail M.A."/>
            <person name="Wilson R.A."/>
            <person name="Zerlotini A."/>
            <person name="Dunne D.W."/>
            <person name="Berriman M."/>
        </authorList>
    </citation>
    <scope>NUCLEOTIDE SEQUENCE [LARGE SCALE GENOMIC DNA]</scope>
    <source>
        <strain evidence="1">Puerto Rican</strain>
    </source>
</reference>
<organism evidence="1 2">
    <name type="scientific">Schistosoma mansoni</name>
    <name type="common">Blood fluke</name>
    <dbReference type="NCBI Taxonomy" id="6183"/>
    <lineage>
        <taxon>Eukaryota</taxon>
        <taxon>Metazoa</taxon>
        <taxon>Spiralia</taxon>
        <taxon>Lophotrochozoa</taxon>
        <taxon>Platyhelminthes</taxon>
        <taxon>Trematoda</taxon>
        <taxon>Digenea</taxon>
        <taxon>Strigeidida</taxon>
        <taxon>Schistosomatoidea</taxon>
        <taxon>Schistosomatidae</taxon>
        <taxon>Schistosoma</taxon>
    </lineage>
</organism>
<sequence length="27" mass="2963">MKSFSGQPTNLCGSKISIMRFKCSVIV</sequence>
<reference evidence="2" key="2">
    <citation type="submission" date="2023-11" db="UniProtKB">
        <authorList>
            <consortium name="WormBaseParasite"/>
        </authorList>
    </citation>
    <scope>IDENTIFICATION</scope>
    <source>
        <strain evidence="2">Puerto Rican</strain>
    </source>
</reference>
<name>A0AA82MNM4_SCHMA</name>